<sequence length="116" mass="13001">MTHLHCSCQKIEKRTERGLSAMTDDTGSSSVLRPFALSCFQKPRDAQPTAVSQGQEQYLLEEVCRPHDKRRTVVALLRYGPHLALQMHMLQLKIGHSKMDDEVAGGRSLLDVAADR</sequence>
<accession>A0AAV7P7E7</accession>
<keyword evidence="2" id="KW-1185">Reference proteome</keyword>
<name>A0AAV7P7E7_PLEWA</name>
<dbReference type="EMBL" id="JANPWB010000011">
    <property type="protein sequence ID" value="KAJ1122779.1"/>
    <property type="molecule type" value="Genomic_DNA"/>
</dbReference>
<dbReference type="AlphaFoldDB" id="A0AAV7P7E7"/>
<evidence type="ECO:0000313" key="1">
    <source>
        <dbReference type="EMBL" id="KAJ1122779.1"/>
    </source>
</evidence>
<dbReference type="Proteomes" id="UP001066276">
    <property type="component" value="Chromosome 7"/>
</dbReference>
<organism evidence="1 2">
    <name type="scientific">Pleurodeles waltl</name>
    <name type="common">Iberian ribbed newt</name>
    <dbReference type="NCBI Taxonomy" id="8319"/>
    <lineage>
        <taxon>Eukaryota</taxon>
        <taxon>Metazoa</taxon>
        <taxon>Chordata</taxon>
        <taxon>Craniata</taxon>
        <taxon>Vertebrata</taxon>
        <taxon>Euteleostomi</taxon>
        <taxon>Amphibia</taxon>
        <taxon>Batrachia</taxon>
        <taxon>Caudata</taxon>
        <taxon>Salamandroidea</taxon>
        <taxon>Salamandridae</taxon>
        <taxon>Pleurodelinae</taxon>
        <taxon>Pleurodeles</taxon>
    </lineage>
</organism>
<gene>
    <name evidence="1" type="ORF">NDU88_001263</name>
</gene>
<comment type="caution">
    <text evidence="1">The sequence shown here is derived from an EMBL/GenBank/DDBJ whole genome shotgun (WGS) entry which is preliminary data.</text>
</comment>
<reference evidence="1" key="1">
    <citation type="journal article" date="2022" name="bioRxiv">
        <title>Sequencing and chromosome-scale assembly of the giantPleurodeles waltlgenome.</title>
        <authorList>
            <person name="Brown T."/>
            <person name="Elewa A."/>
            <person name="Iarovenko S."/>
            <person name="Subramanian E."/>
            <person name="Araus A.J."/>
            <person name="Petzold A."/>
            <person name="Susuki M."/>
            <person name="Suzuki K.-i.T."/>
            <person name="Hayashi T."/>
            <person name="Toyoda A."/>
            <person name="Oliveira C."/>
            <person name="Osipova E."/>
            <person name="Leigh N.D."/>
            <person name="Simon A."/>
            <person name="Yun M.H."/>
        </authorList>
    </citation>
    <scope>NUCLEOTIDE SEQUENCE</scope>
    <source>
        <strain evidence="1">20211129_DDA</strain>
        <tissue evidence="1">Liver</tissue>
    </source>
</reference>
<evidence type="ECO:0000313" key="2">
    <source>
        <dbReference type="Proteomes" id="UP001066276"/>
    </source>
</evidence>
<proteinExistence type="predicted"/>
<protein>
    <submittedName>
        <fullName evidence="1">Uncharacterized protein</fullName>
    </submittedName>
</protein>